<gene>
    <name evidence="1" type="ORF">Bca52824_086739</name>
</gene>
<evidence type="ECO:0000313" key="1">
    <source>
        <dbReference type="EMBL" id="KAG2247111.1"/>
    </source>
</evidence>
<reference evidence="1 2" key="1">
    <citation type="submission" date="2020-02" db="EMBL/GenBank/DDBJ databases">
        <authorList>
            <person name="Ma Q."/>
            <person name="Huang Y."/>
            <person name="Song X."/>
            <person name="Pei D."/>
        </authorList>
    </citation>
    <scope>NUCLEOTIDE SEQUENCE [LARGE SCALE GENOMIC DNA]</scope>
    <source>
        <strain evidence="1">Sxm20200214</strain>
        <tissue evidence="1">Leaf</tissue>
    </source>
</reference>
<protein>
    <submittedName>
        <fullName evidence="1">Uncharacterized protein</fullName>
    </submittedName>
</protein>
<evidence type="ECO:0000313" key="2">
    <source>
        <dbReference type="Proteomes" id="UP000886595"/>
    </source>
</evidence>
<dbReference type="Proteomes" id="UP000886595">
    <property type="component" value="Unassembled WGS sequence"/>
</dbReference>
<keyword evidence="2" id="KW-1185">Reference proteome</keyword>
<sequence>MYYLIIGEGLGRLPITNIHLKTIEFYQTSPIQPFPLEEESSDLFERDCFYYKPGLKLCG</sequence>
<dbReference type="EMBL" id="JAAMPC010000017">
    <property type="protein sequence ID" value="KAG2247111.1"/>
    <property type="molecule type" value="Genomic_DNA"/>
</dbReference>
<name>A0A8X7TMY8_BRACI</name>
<dbReference type="AlphaFoldDB" id="A0A8X7TMY8"/>
<comment type="caution">
    <text evidence="1">The sequence shown here is derived from an EMBL/GenBank/DDBJ whole genome shotgun (WGS) entry which is preliminary data.</text>
</comment>
<dbReference type="OrthoDB" id="629734at2759"/>
<organism evidence="1 2">
    <name type="scientific">Brassica carinata</name>
    <name type="common">Ethiopian mustard</name>
    <name type="synonym">Abyssinian cabbage</name>
    <dbReference type="NCBI Taxonomy" id="52824"/>
    <lineage>
        <taxon>Eukaryota</taxon>
        <taxon>Viridiplantae</taxon>
        <taxon>Streptophyta</taxon>
        <taxon>Embryophyta</taxon>
        <taxon>Tracheophyta</taxon>
        <taxon>Spermatophyta</taxon>
        <taxon>Magnoliopsida</taxon>
        <taxon>eudicotyledons</taxon>
        <taxon>Gunneridae</taxon>
        <taxon>Pentapetalae</taxon>
        <taxon>rosids</taxon>
        <taxon>malvids</taxon>
        <taxon>Brassicales</taxon>
        <taxon>Brassicaceae</taxon>
        <taxon>Brassiceae</taxon>
        <taxon>Brassica</taxon>
    </lineage>
</organism>
<proteinExistence type="predicted"/>
<accession>A0A8X7TMY8</accession>